<reference evidence="1" key="1">
    <citation type="journal article" date="2020" name="Fungal Divers.">
        <title>Resolving the Mortierellaceae phylogeny through synthesis of multi-gene phylogenetics and phylogenomics.</title>
        <authorList>
            <person name="Vandepol N."/>
            <person name="Liber J."/>
            <person name="Desiro A."/>
            <person name="Na H."/>
            <person name="Kennedy M."/>
            <person name="Barry K."/>
            <person name="Grigoriev I.V."/>
            <person name="Miller A.N."/>
            <person name="O'Donnell K."/>
            <person name="Stajich J.E."/>
            <person name="Bonito G."/>
        </authorList>
    </citation>
    <scope>NUCLEOTIDE SEQUENCE</scope>
    <source>
        <strain evidence="1">BC1065</strain>
    </source>
</reference>
<accession>A0A9P6PYD8</accession>
<gene>
    <name evidence="1" type="ORF">DFQ27_006206</name>
</gene>
<dbReference type="PANTHER" id="PTHR34615:SF1">
    <property type="entry name" value="PX DOMAIN-CONTAINING PROTEIN"/>
    <property type="match status" value="1"/>
</dbReference>
<dbReference type="PANTHER" id="PTHR34615">
    <property type="entry name" value="PX DOMAIN-CONTAINING PROTEIN"/>
    <property type="match status" value="1"/>
</dbReference>
<dbReference type="Proteomes" id="UP000807716">
    <property type="component" value="Unassembled WGS sequence"/>
</dbReference>
<proteinExistence type="predicted"/>
<keyword evidence="2" id="KW-1185">Reference proteome</keyword>
<sequence>VYGAIAQTSSLAADHSDLVEYEANSLATHERRRRPRHRTHQAFNLVKWSDELCISHCQFTKARLSLLKQHLMIPDLLWTSNNDQFTGLDGPCVLLCRLSYPKRLTDTVLLFGRDKGTVSRILKAMIEWFHVH</sequence>
<dbReference type="AlphaFoldDB" id="A0A9P6PYD8"/>
<protein>
    <submittedName>
        <fullName evidence="1">Uncharacterized protein</fullName>
    </submittedName>
</protein>
<evidence type="ECO:0000313" key="1">
    <source>
        <dbReference type="EMBL" id="KAG0255552.1"/>
    </source>
</evidence>
<dbReference type="OrthoDB" id="105169at2759"/>
<feature type="non-terminal residue" evidence="1">
    <location>
        <position position="1"/>
    </location>
</feature>
<dbReference type="EMBL" id="JAAAJB010000455">
    <property type="protein sequence ID" value="KAG0255552.1"/>
    <property type="molecule type" value="Genomic_DNA"/>
</dbReference>
<name>A0A9P6PYD8_9FUNG</name>
<evidence type="ECO:0000313" key="2">
    <source>
        <dbReference type="Proteomes" id="UP000807716"/>
    </source>
</evidence>
<organism evidence="1 2">
    <name type="scientific">Actinomortierella ambigua</name>
    <dbReference type="NCBI Taxonomy" id="1343610"/>
    <lineage>
        <taxon>Eukaryota</taxon>
        <taxon>Fungi</taxon>
        <taxon>Fungi incertae sedis</taxon>
        <taxon>Mucoromycota</taxon>
        <taxon>Mortierellomycotina</taxon>
        <taxon>Mortierellomycetes</taxon>
        <taxon>Mortierellales</taxon>
        <taxon>Mortierellaceae</taxon>
        <taxon>Actinomortierella</taxon>
    </lineage>
</organism>
<comment type="caution">
    <text evidence="1">The sequence shown here is derived from an EMBL/GenBank/DDBJ whole genome shotgun (WGS) entry which is preliminary data.</text>
</comment>